<feature type="domain" description="BZIP" evidence="2">
    <location>
        <begin position="66"/>
        <end position="116"/>
    </location>
</feature>
<proteinExistence type="predicted"/>
<dbReference type="PROSITE" id="PS00036">
    <property type="entry name" value="BZIP_BASIC"/>
    <property type="match status" value="1"/>
</dbReference>
<evidence type="ECO:0000313" key="3">
    <source>
        <dbReference type="EMBL" id="CAD8360881.1"/>
    </source>
</evidence>
<accession>A0A7S0ADU3</accession>
<feature type="region of interest" description="Disordered" evidence="1">
    <location>
        <begin position="149"/>
        <end position="169"/>
    </location>
</feature>
<dbReference type="SUPFAM" id="SSF57959">
    <property type="entry name" value="Leucine zipper domain"/>
    <property type="match status" value="1"/>
</dbReference>
<dbReference type="Pfam" id="PF00170">
    <property type="entry name" value="bZIP_1"/>
    <property type="match status" value="1"/>
</dbReference>
<dbReference type="InterPro" id="IPR046347">
    <property type="entry name" value="bZIP_sf"/>
</dbReference>
<organism evidence="3">
    <name type="scientific">Minutocellus polymorphus</name>
    <dbReference type="NCBI Taxonomy" id="265543"/>
    <lineage>
        <taxon>Eukaryota</taxon>
        <taxon>Sar</taxon>
        <taxon>Stramenopiles</taxon>
        <taxon>Ochrophyta</taxon>
        <taxon>Bacillariophyta</taxon>
        <taxon>Mediophyceae</taxon>
        <taxon>Cymatosirophycidae</taxon>
        <taxon>Cymatosirales</taxon>
        <taxon>Cymatosiraceae</taxon>
        <taxon>Minutocellus</taxon>
    </lineage>
</organism>
<feature type="compositionally biased region" description="Low complexity" evidence="1">
    <location>
        <begin position="15"/>
        <end position="25"/>
    </location>
</feature>
<feature type="compositionally biased region" description="Basic and acidic residues" evidence="1">
    <location>
        <begin position="198"/>
        <end position="208"/>
    </location>
</feature>
<dbReference type="GO" id="GO:0003700">
    <property type="term" value="F:DNA-binding transcription factor activity"/>
    <property type="evidence" value="ECO:0007669"/>
    <property type="project" value="InterPro"/>
</dbReference>
<dbReference type="PROSITE" id="PS50217">
    <property type="entry name" value="BZIP"/>
    <property type="match status" value="1"/>
</dbReference>
<gene>
    <name evidence="3" type="ORF">MPOL1434_LOCUS1159</name>
</gene>
<dbReference type="SMART" id="SM00338">
    <property type="entry name" value="BRLZ"/>
    <property type="match status" value="1"/>
</dbReference>
<reference evidence="3" key="1">
    <citation type="submission" date="2021-01" db="EMBL/GenBank/DDBJ databases">
        <authorList>
            <person name="Corre E."/>
            <person name="Pelletier E."/>
            <person name="Niang G."/>
            <person name="Scheremetjew M."/>
            <person name="Finn R."/>
            <person name="Kale V."/>
            <person name="Holt S."/>
            <person name="Cochrane G."/>
            <person name="Meng A."/>
            <person name="Brown T."/>
            <person name="Cohen L."/>
        </authorList>
    </citation>
    <scope>NUCLEOTIDE SEQUENCE</scope>
    <source>
        <strain evidence="3">CCMP3303</strain>
    </source>
</reference>
<feature type="compositionally biased region" description="Low complexity" evidence="1">
    <location>
        <begin position="183"/>
        <end position="197"/>
    </location>
</feature>
<evidence type="ECO:0000256" key="1">
    <source>
        <dbReference type="SAM" id="MobiDB-lite"/>
    </source>
</evidence>
<feature type="region of interest" description="Disordered" evidence="1">
    <location>
        <begin position="1"/>
        <end position="25"/>
    </location>
</feature>
<dbReference type="EMBL" id="HBEJ01001968">
    <property type="protein sequence ID" value="CAD8360881.1"/>
    <property type="molecule type" value="Transcribed_RNA"/>
</dbReference>
<evidence type="ECO:0000259" key="2">
    <source>
        <dbReference type="PROSITE" id="PS50217"/>
    </source>
</evidence>
<sequence length="229" mass="24420">MPAFASSRKKRKITASASASAGAGARLTQTELDAIAAPANESDGTNKYNLKYEPDDPSLTEEQRAQWRKEQRKARNRASAAASRHKTKARIDELEGEVGELKRMYAAAVARIAELEGAGSSNISSRHSNISASAVGFPTDFAAGVDRVTSTTISPPSSPPPSNIDDIDAIAMPPLDHFHVASSSSTSMMVHDSPLPSDLDHHHDHDDDNTLNAATAEKQHVIETTSLPA</sequence>
<protein>
    <recommendedName>
        <fullName evidence="2">BZIP domain-containing protein</fullName>
    </recommendedName>
</protein>
<feature type="region of interest" description="Disordered" evidence="1">
    <location>
        <begin position="37"/>
        <end position="88"/>
    </location>
</feature>
<name>A0A7S0ADU3_9STRA</name>
<dbReference type="AlphaFoldDB" id="A0A7S0ADU3"/>
<feature type="region of interest" description="Disordered" evidence="1">
    <location>
        <begin position="183"/>
        <end position="229"/>
    </location>
</feature>
<dbReference type="Gene3D" id="1.20.5.170">
    <property type="match status" value="1"/>
</dbReference>
<dbReference type="InterPro" id="IPR004827">
    <property type="entry name" value="bZIP"/>
</dbReference>